<evidence type="ECO:0000259" key="4">
    <source>
        <dbReference type="Pfam" id="PF00534"/>
    </source>
</evidence>
<dbReference type="InterPro" id="IPR001296">
    <property type="entry name" value="Glyco_trans_1"/>
</dbReference>
<evidence type="ECO:0000313" key="6">
    <source>
        <dbReference type="EMBL" id="TQK77189.1"/>
    </source>
</evidence>
<evidence type="ECO:0000256" key="2">
    <source>
        <dbReference type="ARBA" id="ARBA00022676"/>
    </source>
</evidence>
<keyword evidence="2 6" id="KW-0328">Glycosyltransferase</keyword>
<organism evidence="6 7">
    <name type="scientific">Rarobacter incanus</name>
    <dbReference type="NCBI Taxonomy" id="153494"/>
    <lineage>
        <taxon>Bacteria</taxon>
        <taxon>Bacillati</taxon>
        <taxon>Actinomycetota</taxon>
        <taxon>Actinomycetes</taxon>
        <taxon>Micrococcales</taxon>
        <taxon>Rarobacteraceae</taxon>
        <taxon>Rarobacter</taxon>
    </lineage>
</organism>
<dbReference type="Pfam" id="PF00534">
    <property type="entry name" value="Glycos_transf_1"/>
    <property type="match status" value="1"/>
</dbReference>
<dbReference type="Gene3D" id="3.40.50.2000">
    <property type="entry name" value="Glycogen Phosphorylase B"/>
    <property type="match status" value="2"/>
</dbReference>
<dbReference type="AlphaFoldDB" id="A0A542SRE2"/>
<evidence type="ECO:0000259" key="5">
    <source>
        <dbReference type="Pfam" id="PF13439"/>
    </source>
</evidence>
<sequence>MPRTLMITNDFPTRQGGIETFAEELAKRFDPDDLVVYTASMPGDAAYDEQAAFTVIRDRAGTLLPTWRVRRNVVAAMRAHGCDRVLFGASAPLGLLAPALRRAGAQTIVAITHGHEAWWAAIPGTRQLLARIGAHVDYLTYISAWCRDHIAVALHPADRAKQVRLAPGVDPARFYPGVGSGRARSLLNLADRTPIVLVTGRLVERKGQDRLIDAWPRVRRNHPAAVLVIVGKGPYRAALEARARDRGVTDSVIFAGSVPWADLPAYYDDCTVFAMPSRARKRGLEVEGLGIVYLEAGACAKPVIVGDSGGAPDAVVDGETGFLVDPENPRDIADRISQLLADQELAARMGQAGRRRVVAEWTWDQVAQTAKKYLGLAAD</sequence>
<dbReference type="InterPro" id="IPR050194">
    <property type="entry name" value="Glycosyltransferase_grp1"/>
</dbReference>
<evidence type="ECO:0000313" key="7">
    <source>
        <dbReference type="Proteomes" id="UP000316181"/>
    </source>
</evidence>
<dbReference type="CDD" id="cd03801">
    <property type="entry name" value="GT4_PimA-like"/>
    <property type="match status" value="1"/>
</dbReference>
<keyword evidence="7" id="KW-1185">Reference proteome</keyword>
<reference evidence="6 7" key="1">
    <citation type="submission" date="2019-06" db="EMBL/GenBank/DDBJ databases">
        <title>Sequencing the genomes of 1000 actinobacteria strains.</title>
        <authorList>
            <person name="Klenk H.-P."/>
        </authorList>
    </citation>
    <scope>NUCLEOTIDE SEQUENCE [LARGE SCALE GENOMIC DNA]</scope>
    <source>
        <strain evidence="6 7">DSM 10596</strain>
    </source>
</reference>
<dbReference type="PANTHER" id="PTHR45947:SF3">
    <property type="entry name" value="SULFOQUINOVOSYL TRANSFERASE SQD2"/>
    <property type="match status" value="1"/>
</dbReference>
<protein>
    <recommendedName>
        <fullName evidence="1">D-inositol 3-phosphate glycosyltransferase</fullName>
    </recommendedName>
</protein>
<proteinExistence type="predicted"/>
<dbReference type="InterPro" id="IPR028098">
    <property type="entry name" value="Glyco_trans_4-like_N"/>
</dbReference>
<dbReference type="GO" id="GO:1901137">
    <property type="term" value="P:carbohydrate derivative biosynthetic process"/>
    <property type="evidence" value="ECO:0007669"/>
    <property type="project" value="UniProtKB-ARBA"/>
</dbReference>
<feature type="domain" description="Glycosyl transferase family 1" evidence="4">
    <location>
        <begin position="188"/>
        <end position="356"/>
    </location>
</feature>
<feature type="domain" description="Glycosyltransferase subfamily 4-like N-terminal" evidence="5">
    <location>
        <begin position="16"/>
        <end position="173"/>
    </location>
</feature>
<dbReference type="Pfam" id="PF13439">
    <property type="entry name" value="Glyco_transf_4"/>
    <property type="match status" value="1"/>
</dbReference>
<gene>
    <name evidence="6" type="ORF">FB389_1905</name>
</gene>
<evidence type="ECO:0000256" key="3">
    <source>
        <dbReference type="ARBA" id="ARBA00022679"/>
    </source>
</evidence>
<accession>A0A542SRE2</accession>
<dbReference type="Proteomes" id="UP000316181">
    <property type="component" value="Unassembled WGS sequence"/>
</dbReference>
<dbReference type="SUPFAM" id="SSF53756">
    <property type="entry name" value="UDP-Glycosyltransferase/glycogen phosphorylase"/>
    <property type="match status" value="1"/>
</dbReference>
<name>A0A542SRE2_9MICO</name>
<evidence type="ECO:0000256" key="1">
    <source>
        <dbReference type="ARBA" id="ARBA00021292"/>
    </source>
</evidence>
<comment type="caution">
    <text evidence="6">The sequence shown here is derived from an EMBL/GenBank/DDBJ whole genome shotgun (WGS) entry which is preliminary data.</text>
</comment>
<dbReference type="FunFam" id="3.40.50.2000:FF:000069">
    <property type="entry name" value="Alpha-(1-6)-phosphatidylinositol monomannoside mannosyltransferase"/>
    <property type="match status" value="1"/>
</dbReference>
<dbReference type="OrthoDB" id="9806887at2"/>
<keyword evidence="3 6" id="KW-0808">Transferase</keyword>
<dbReference type="EMBL" id="VFNV01000001">
    <property type="protein sequence ID" value="TQK77189.1"/>
    <property type="molecule type" value="Genomic_DNA"/>
</dbReference>
<dbReference type="PANTHER" id="PTHR45947">
    <property type="entry name" value="SULFOQUINOVOSYL TRANSFERASE SQD2"/>
    <property type="match status" value="1"/>
</dbReference>
<dbReference type="RefSeq" id="WP_142112986.1">
    <property type="nucleotide sequence ID" value="NZ_BAAATB010000006.1"/>
</dbReference>
<dbReference type="GO" id="GO:0016758">
    <property type="term" value="F:hexosyltransferase activity"/>
    <property type="evidence" value="ECO:0007669"/>
    <property type="project" value="TreeGrafter"/>
</dbReference>